<dbReference type="PANTHER" id="PTHR32305:SF15">
    <property type="entry name" value="PROTEIN RHSA-RELATED"/>
    <property type="match status" value="1"/>
</dbReference>
<dbReference type="Proteomes" id="UP001254257">
    <property type="component" value="Unassembled WGS sequence"/>
</dbReference>
<evidence type="ECO:0000256" key="2">
    <source>
        <dbReference type="ARBA" id="ARBA00005558"/>
    </source>
</evidence>
<evidence type="ECO:0000313" key="7">
    <source>
        <dbReference type="EMBL" id="MDU0343084.1"/>
    </source>
</evidence>
<proteinExistence type="inferred from homology"/>
<reference evidence="7 8" key="1">
    <citation type="submission" date="2023-09" db="EMBL/GenBank/DDBJ databases">
        <title>Whole genome shotgun sequencing (WGS) of Bosea sp. ZW T0_25, isolated from stored onions (Allium cepa).</title>
        <authorList>
            <person name="Stoll D.A."/>
            <person name="Huch M."/>
        </authorList>
    </citation>
    <scope>NUCLEOTIDE SEQUENCE [LARGE SCALE GENOMIC DNA]</scope>
    <source>
        <strain evidence="7 8">ZW T0_25</strain>
    </source>
</reference>
<dbReference type="InterPro" id="IPR006533">
    <property type="entry name" value="T6SS_Vgr_RhsGE"/>
</dbReference>
<dbReference type="Gene3D" id="3.55.50.10">
    <property type="entry name" value="Baseplate protein-like domains"/>
    <property type="match status" value="1"/>
</dbReference>
<dbReference type="InterPro" id="IPR054030">
    <property type="entry name" value="Gp5_Vgr_C"/>
</dbReference>
<accession>A0ABU3SEA5</accession>
<dbReference type="EMBL" id="JAWDID010000058">
    <property type="protein sequence ID" value="MDU0343084.1"/>
    <property type="molecule type" value="Genomic_DNA"/>
</dbReference>
<comment type="similarity">
    <text evidence="2">Belongs to the VgrG protein family.</text>
</comment>
<evidence type="ECO:0000256" key="3">
    <source>
        <dbReference type="ARBA" id="ARBA00022525"/>
    </source>
</evidence>
<evidence type="ECO:0000256" key="1">
    <source>
        <dbReference type="ARBA" id="ARBA00004613"/>
    </source>
</evidence>
<gene>
    <name evidence="7" type="primary">tssI</name>
    <name evidence="7" type="ORF">RKE40_24575</name>
</gene>
<protein>
    <submittedName>
        <fullName evidence="7">Type VI secretion system tip protein TssI/VgrG</fullName>
    </submittedName>
</protein>
<sequence>MSSPSKSHEVSLMPAELRQSKRLASFTTPLGQDFFSLIKFEAREALSELFVYQVEATSTTADADLQSIIGEKCAVKMTLKNGQDRIFNGVLVDAQWLGRENDIDSYRFILRPWLWLLSQRSDCRIFKDKTPIDIIKAIFGKEAKASFDDRVSDKPTAIEYCVQYRETDLDFVLRLLEKYGIYYYFKHTDNDHQLVLSDARSSHDPVTAAAEPTFAGAGTDYPFMPKDGRQRRQIEHITQWSTLRRLRTGKIELKDYDFEKSAADLTAKAEEGFARSKAYESYDYPGAYLDRGKGERFAKVLAQAEQAQDDRRQAMGEAPSLHPGSLMKLGVHPVGSENAEYLVVRATHSFGVQSYRSSKRADDAIYQGSYEFQKADKRFRAPLLTPWPTIVGPDTAKVVGEKNKGEEGDIDVDKFGRVWLRFHWDREKDSTSCRVRVGQAWSGRNWGGQIIPRIGQEVIVEFIEGDPDRPLVIGTVVNDLHMPPYDLPGSKTQSGLKSESTDGGGKRGKFNEIKFEDLAGKEVFSMQAEKDHKTVVFNIETRDVGEKFEGGATDFARTTQIMGGSDKLHVKDGKRYVEAALEIKLVCGQSTITMTPTDITISSPTIKVTSTIKTEVHADATTIVTGGIVKIN</sequence>
<dbReference type="Pfam" id="PF22178">
    <property type="entry name" value="Gp5_trimer_C"/>
    <property type="match status" value="1"/>
</dbReference>
<evidence type="ECO:0000313" key="8">
    <source>
        <dbReference type="Proteomes" id="UP001254257"/>
    </source>
</evidence>
<evidence type="ECO:0000256" key="4">
    <source>
        <dbReference type="SAM" id="MobiDB-lite"/>
    </source>
</evidence>
<dbReference type="PANTHER" id="PTHR32305">
    <property type="match status" value="1"/>
</dbReference>
<dbReference type="Gene3D" id="2.30.110.50">
    <property type="match status" value="1"/>
</dbReference>
<feature type="domain" description="Gp5/Type VI secretion system Vgr protein OB-fold" evidence="5">
    <location>
        <begin position="411"/>
        <end position="475"/>
    </location>
</feature>
<comment type="caution">
    <text evidence="7">The sequence shown here is derived from an EMBL/GenBank/DDBJ whole genome shotgun (WGS) entry which is preliminary data.</text>
</comment>
<dbReference type="SUPFAM" id="SSF69279">
    <property type="entry name" value="Phage tail proteins"/>
    <property type="match status" value="2"/>
</dbReference>
<dbReference type="InterPro" id="IPR006531">
    <property type="entry name" value="Gp5/Vgr_OB"/>
</dbReference>
<comment type="subcellular location">
    <subcellularLocation>
        <location evidence="1">Secreted</location>
    </subcellularLocation>
</comment>
<dbReference type="Pfam" id="PF05954">
    <property type="entry name" value="Phage_GPD"/>
    <property type="match status" value="1"/>
</dbReference>
<evidence type="ECO:0000259" key="5">
    <source>
        <dbReference type="Pfam" id="PF04717"/>
    </source>
</evidence>
<keyword evidence="8" id="KW-1185">Reference proteome</keyword>
<dbReference type="SUPFAM" id="SSF69255">
    <property type="entry name" value="gp5 N-terminal domain-like"/>
    <property type="match status" value="1"/>
</dbReference>
<keyword evidence="3" id="KW-0964">Secreted</keyword>
<dbReference type="NCBIfam" id="TIGR01646">
    <property type="entry name" value="vgr_GE"/>
    <property type="match status" value="1"/>
</dbReference>
<dbReference type="Gene3D" id="2.40.50.230">
    <property type="entry name" value="Gp5 N-terminal domain"/>
    <property type="match status" value="1"/>
</dbReference>
<name>A0ABU3SEA5_9HYPH</name>
<dbReference type="InterPro" id="IPR037026">
    <property type="entry name" value="Vgr_OB-fold_dom_sf"/>
</dbReference>
<feature type="domain" description="Gp5/Type VI secretion system Vgr C-terminal trimerisation" evidence="6">
    <location>
        <begin position="494"/>
        <end position="547"/>
    </location>
</feature>
<dbReference type="Pfam" id="PF04717">
    <property type="entry name" value="Phage_base_V"/>
    <property type="match status" value="1"/>
</dbReference>
<dbReference type="SUPFAM" id="SSF69349">
    <property type="entry name" value="Phage fibre proteins"/>
    <property type="match status" value="1"/>
</dbReference>
<dbReference type="NCBIfam" id="TIGR03361">
    <property type="entry name" value="VI_Rhs_Vgr"/>
    <property type="match status" value="1"/>
</dbReference>
<dbReference type="Gene3D" id="4.10.220.110">
    <property type="match status" value="1"/>
</dbReference>
<dbReference type="InterPro" id="IPR050708">
    <property type="entry name" value="T6SS_VgrG/RHS"/>
</dbReference>
<organism evidence="7 8">
    <name type="scientific">Bosea rubneri</name>
    <dbReference type="NCBI Taxonomy" id="3075434"/>
    <lineage>
        <taxon>Bacteria</taxon>
        <taxon>Pseudomonadati</taxon>
        <taxon>Pseudomonadota</taxon>
        <taxon>Alphaproteobacteria</taxon>
        <taxon>Hyphomicrobiales</taxon>
        <taxon>Boseaceae</taxon>
        <taxon>Bosea</taxon>
    </lineage>
</organism>
<dbReference type="InterPro" id="IPR017847">
    <property type="entry name" value="T6SS_RhsGE_Vgr_subset"/>
</dbReference>
<feature type="region of interest" description="Disordered" evidence="4">
    <location>
        <begin position="487"/>
        <end position="507"/>
    </location>
</feature>
<evidence type="ECO:0000259" key="6">
    <source>
        <dbReference type="Pfam" id="PF22178"/>
    </source>
</evidence>
<dbReference type="RefSeq" id="WP_316020824.1">
    <property type="nucleotide sequence ID" value="NZ_JAWDID010000058.1"/>
</dbReference>